<evidence type="ECO:0000256" key="4">
    <source>
        <dbReference type="ARBA" id="ARBA00022722"/>
    </source>
</evidence>
<dbReference type="AlphaFoldDB" id="A0A7R9HML2"/>
<dbReference type="GO" id="GO:0016787">
    <property type="term" value="F:hydrolase activity"/>
    <property type="evidence" value="ECO:0007669"/>
    <property type="project" value="UniProtKB-KW"/>
</dbReference>
<evidence type="ECO:0000256" key="3">
    <source>
        <dbReference type="ARBA" id="ARBA00006958"/>
    </source>
</evidence>
<dbReference type="Pfam" id="PF13359">
    <property type="entry name" value="DDE_Tnp_4"/>
    <property type="match status" value="1"/>
</dbReference>
<feature type="domain" description="DDE Tnp4" evidence="8">
    <location>
        <begin position="192"/>
        <end position="325"/>
    </location>
</feature>
<gene>
    <name evidence="9" type="ORF">TMSB3V08_LOCUS4680</name>
</gene>
<evidence type="ECO:0000256" key="2">
    <source>
        <dbReference type="ARBA" id="ARBA00004123"/>
    </source>
</evidence>
<evidence type="ECO:0000256" key="6">
    <source>
        <dbReference type="ARBA" id="ARBA00022801"/>
    </source>
</evidence>
<dbReference type="PANTHER" id="PTHR22930">
    <property type="match status" value="1"/>
</dbReference>
<proteinExistence type="inferred from homology"/>
<evidence type="ECO:0000256" key="5">
    <source>
        <dbReference type="ARBA" id="ARBA00022723"/>
    </source>
</evidence>
<keyword evidence="7" id="KW-0539">Nucleus</keyword>
<keyword evidence="5" id="KW-0479">Metal-binding</keyword>
<dbReference type="InterPro" id="IPR045249">
    <property type="entry name" value="HARBI1-like"/>
</dbReference>
<dbReference type="GO" id="GO:0005634">
    <property type="term" value="C:nucleus"/>
    <property type="evidence" value="ECO:0007669"/>
    <property type="project" value="UniProtKB-SubCell"/>
</dbReference>
<dbReference type="EMBL" id="OB793563">
    <property type="protein sequence ID" value="CAD7427851.1"/>
    <property type="molecule type" value="Genomic_DNA"/>
</dbReference>
<accession>A0A7R9HML2</accession>
<sequence>MEPIISYLEESSDECQFAMNDLIAKVEGDYNPDKRKIKACLFQKYGDKVLISENPRRKKKHNLFEKSGLQGSLTIMVLGKRLRYGNKSVSPSVPLEEKLLMTCWMLGNTSSYREASKIFNVSKAVVHHIFHHICNELTLLAEKYIRWPNPEECAIITDSFENQFGFPGVVGVIGSCSIRVREPPGNSGNDINGIVLQAVCDDKMLLLDVYTGYPGDTTPAKVLPKSPLYDRLACKNDPLIEPHKHILGNSNYPQLATLLTPYNEDGNQTHSEQELKFNRLHKMACSLIDDSFEILKKRFRRLEYIDVTRVNVANKVIVAACVLHNFAILQGDYYSPLMDSGGEVSESVGAGKVIDNKVADTRGQSGRQQTDRHKEMKWTKWSTRAGLCDKQQTGGQNENNYLEGWVGQVADMTWTNC</sequence>
<organism evidence="9">
    <name type="scientific">Timema monikensis</name>
    <dbReference type="NCBI Taxonomy" id="170555"/>
    <lineage>
        <taxon>Eukaryota</taxon>
        <taxon>Metazoa</taxon>
        <taxon>Ecdysozoa</taxon>
        <taxon>Arthropoda</taxon>
        <taxon>Hexapoda</taxon>
        <taxon>Insecta</taxon>
        <taxon>Pterygota</taxon>
        <taxon>Neoptera</taxon>
        <taxon>Polyneoptera</taxon>
        <taxon>Phasmatodea</taxon>
        <taxon>Timematodea</taxon>
        <taxon>Timematoidea</taxon>
        <taxon>Timematidae</taxon>
        <taxon>Timema</taxon>
    </lineage>
</organism>
<evidence type="ECO:0000313" key="9">
    <source>
        <dbReference type="EMBL" id="CAD7427851.1"/>
    </source>
</evidence>
<dbReference type="PANTHER" id="PTHR22930:SF85">
    <property type="entry name" value="GH03217P-RELATED"/>
    <property type="match status" value="1"/>
</dbReference>
<keyword evidence="6" id="KW-0378">Hydrolase</keyword>
<evidence type="ECO:0000259" key="8">
    <source>
        <dbReference type="Pfam" id="PF13359"/>
    </source>
</evidence>
<evidence type="ECO:0000256" key="7">
    <source>
        <dbReference type="ARBA" id="ARBA00023242"/>
    </source>
</evidence>
<dbReference type="InterPro" id="IPR027806">
    <property type="entry name" value="HARBI1_dom"/>
</dbReference>
<reference evidence="9" key="1">
    <citation type="submission" date="2020-11" db="EMBL/GenBank/DDBJ databases">
        <authorList>
            <person name="Tran Van P."/>
        </authorList>
    </citation>
    <scope>NUCLEOTIDE SEQUENCE</scope>
</reference>
<name>A0A7R9HML2_9NEOP</name>
<protein>
    <recommendedName>
        <fullName evidence="8">DDE Tnp4 domain-containing protein</fullName>
    </recommendedName>
</protein>
<evidence type="ECO:0000256" key="1">
    <source>
        <dbReference type="ARBA" id="ARBA00001968"/>
    </source>
</evidence>
<comment type="similarity">
    <text evidence="3">Belongs to the HARBI1 family.</text>
</comment>
<keyword evidence="4" id="KW-0540">Nuclease</keyword>
<dbReference type="GO" id="GO:0046872">
    <property type="term" value="F:metal ion binding"/>
    <property type="evidence" value="ECO:0007669"/>
    <property type="project" value="UniProtKB-KW"/>
</dbReference>
<dbReference type="GO" id="GO:0004518">
    <property type="term" value="F:nuclease activity"/>
    <property type="evidence" value="ECO:0007669"/>
    <property type="project" value="UniProtKB-KW"/>
</dbReference>
<comment type="cofactor">
    <cofactor evidence="1">
        <name>a divalent metal cation</name>
        <dbReference type="ChEBI" id="CHEBI:60240"/>
    </cofactor>
</comment>
<comment type="subcellular location">
    <subcellularLocation>
        <location evidence="2">Nucleus</location>
    </subcellularLocation>
</comment>